<organism evidence="4 5">
    <name type="scientific">Zhengella mangrovi</name>
    <dbReference type="NCBI Taxonomy" id="1982044"/>
    <lineage>
        <taxon>Bacteria</taxon>
        <taxon>Pseudomonadati</taxon>
        <taxon>Pseudomonadota</taxon>
        <taxon>Alphaproteobacteria</taxon>
        <taxon>Hyphomicrobiales</taxon>
        <taxon>Notoacmeibacteraceae</taxon>
        <taxon>Zhengella</taxon>
    </lineage>
</organism>
<reference evidence="4 5" key="1">
    <citation type="submission" date="2017-10" db="EMBL/GenBank/DDBJ databases">
        <title>Sedimentibacterium mangrovi gen. nov., sp. nov., a novel member of family Phyllobacteriacea isolated from mangrove sediment.</title>
        <authorList>
            <person name="Liao H."/>
            <person name="Tian Y."/>
        </authorList>
    </citation>
    <scope>NUCLEOTIDE SEQUENCE [LARGE SCALE GENOMIC DNA]</scope>
    <source>
        <strain evidence="4 5">X9-2-2</strain>
    </source>
</reference>
<dbReference type="CDD" id="cd04301">
    <property type="entry name" value="NAT_SF"/>
    <property type="match status" value="1"/>
</dbReference>
<dbReference type="Gene3D" id="3.40.630.30">
    <property type="match status" value="1"/>
</dbReference>
<dbReference type="EMBL" id="PDVP01000002">
    <property type="protein sequence ID" value="PHP68084.1"/>
    <property type="molecule type" value="Genomic_DNA"/>
</dbReference>
<protein>
    <submittedName>
        <fullName evidence="4">GNAT family N-acetyltransferase</fullName>
    </submittedName>
</protein>
<dbReference type="AlphaFoldDB" id="A0A2G1QRK4"/>
<evidence type="ECO:0000256" key="2">
    <source>
        <dbReference type="ARBA" id="ARBA00023315"/>
    </source>
</evidence>
<proteinExistence type="predicted"/>
<dbReference type="OrthoDB" id="9789603at2"/>
<sequence>MTVAGLVIRPAVRADVPAIVALFAGDTLGGHGDTTDSQALPGYLAAFDRIEASPCDKLYVAELGGRVVGTFQTTLTTTMTGRGRPLLTVEAVQTDAAMRGRGIGAAMMRHAVGDGRRAGARLVQLMSNKARGDAHRFYERLGFARSHEGFKLKL</sequence>
<dbReference type="Proteomes" id="UP000221168">
    <property type="component" value="Unassembled WGS sequence"/>
</dbReference>
<name>A0A2G1QRK4_9HYPH</name>
<evidence type="ECO:0000313" key="5">
    <source>
        <dbReference type="Proteomes" id="UP000221168"/>
    </source>
</evidence>
<keyword evidence="5" id="KW-1185">Reference proteome</keyword>
<dbReference type="GO" id="GO:0016747">
    <property type="term" value="F:acyltransferase activity, transferring groups other than amino-acyl groups"/>
    <property type="evidence" value="ECO:0007669"/>
    <property type="project" value="InterPro"/>
</dbReference>
<comment type="caution">
    <text evidence="4">The sequence shown here is derived from an EMBL/GenBank/DDBJ whole genome shotgun (WGS) entry which is preliminary data.</text>
</comment>
<evidence type="ECO:0000259" key="3">
    <source>
        <dbReference type="PROSITE" id="PS51186"/>
    </source>
</evidence>
<dbReference type="Pfam" id="PF13508">
    <property type="entry name" value="Acetyltransf_7"/>
    <property type="match status" value="1"/>
</dbReference>
<evidence type="ECO:0000256" key="1">
    <source>
        <dbReference type="ARBA" id="ARBA00022679"/>
    </source>
</evidence>
<dbReference type="InterPro" id="IPR000182">
    <property type="entry name" value="GNAT_dom"/>
</dbReference>
<keyword evidence="2" id="KW-0012">Acyltransferase</keyword>
<feature type="domain" description="N-acetyltransferase" evidence="3">
    <location>
        <begin position="6"/>
        <end position="154"/>
    </location>
</feature>
<keyword evidence="1 4" id="KW-0808">Transferase</keyword>
<gene>
    <name evidence="4" type="ORF">CSC94_05330</name>
</gene>
<dbReference type="SUPFAM" id="SSF55729">
    <property type="entry name" value="Acyl-CoA N-acyltransferases (Nat)"/>
    <property type="match status" value="1"/>
</dbReference>
<evidence type="ECO:0000313" key="4">
    <source>
        <dbReference type="EMBL" id="PHP68084.1"/>
    </source>
</evidence>
<dbReference type="InterPro" id="IPR050832">
    <property type="entry name" value="Bact_Acetyltransf"/>
</dbReference>
<accession>A0A2G1QRK4</accession>
<dbReference type="RefSeq" id="WP_099304533.1">
    <property type="nucleotide sequence ID" value="NZ_PDVP01000002.1"/>
</dbReference>
<dbReference type="InterPro" id="IPR016181">
    <property type="entry name" value="Acyl_CoA_acyltransferase"/>
</dbReference>
<dbReference type="PANTHER" id="PTHR43877">
    <property type="entry name" value="AMINOALKYLPHOSPHONATE N-ACETYLTRANSFERASE-RELATED-RELATED"/>
    <property type="match status" value="1"/>
</dbReference>
<dbReference type="PROSITE" id="PS51186">
    <property type="entry name" value="GNAT"/>
    <property type="match status" value="1"/>
</dbReference>